<evidence type="ECO:0000313" key="2">
    <source>
        <dbReference type="Proteomes" id="UP001412239"/>
    </source>
</evidence>
<accession>A0A292PJA1</accession>
<keyword evidence="2" id="KW-1185">Reference proteome</keyword>
<organism evidence="1 2">
    <name type="scientific">Tuber aestivum</name>
    <name type="common">summer truffle</name>
    <dbReference type="NCBI Taxonomy" id="59557"/>
    <lineage>
        <taxon>Eukaryota</taxon>
        <taxon>Fungi</taxon>
        <taxon>Dikarya</taxon>
        <taxon>Ascomycota</taxon>
        <taxon>Pezizomycotina</taxon>
        <taxon>Pezizomycetes</taxon>
        <taxon>Pezizales</taxon>
        <taxon>Tuberaceae</taxon>
        <taxon>Tuber</taxon>
    </lineage>
</organism>
<protein>
    <submittedName>
        <fullName evidence="1">Uncharacterized protein</fullName>
    </submittedName>
</protein>
<reference evidence="1" key="1">
    <citation type="submission" date="2015-10" db="EMBL/GenBank/DDBJ databases">
        <authorList>
            <person name="Regsiter A."/>
            <person name="william w."/>
        </authorList>
    </citation>
    <scope>NUCLEOTIDE SEQUENCE</scope>
    <source>
        <strain evidence="1">Montdore</strain>
    </source>
</reference>
<proteinExistence type="predicted"/>
<evidence type="ECO:0000313" key="1">
    <source>
        <dbReference type="EMBL" id="CUS07722.1"/>
    </source>
</evidence>
<dbReference type="EMBL" id="LN891180">
    <property type="protein sequence ID" value="CUS07722.1"/>
    <property type="molecule type" value="Genomic_DNA"/>
</dbReference>
<name>A0A292PJA1_9PEZI</name>
<gene>
    <name evidence="1" type="ORF">GSTUAT00008181001</name>
</gene>
<dbReference type="Proteomes" id="UP001412239">
    <property type="component" value="Unassembled WGS sequence"/>
</dbReference>
<sequence length="110" mass="11884">MRVISTSIGRGEARGKPDASVIIISSYCTDGRMGGRDYSLGTVRPVRCSIGSTHFVRQKGQGQRGGGRGEEKTTVVRSFQIRHIDIIPLFSVVGTATRARSLASLRAEHP</sequence>
<dbReference type="AlphaFoldDB" id="A0A292PJA1"/>